<feature type="domain" description="EF-hand" evidence="4">
    <location>
        <begin position="98"/>
        <end position="132"/>
    </location>
</feature>
<dbReference type="SUPFAM" id="SSF47473">
    <property type="entry name" value="EF-hand"/>
    <property type="match status" value="1"/>
</dbReference>
<dbReference type="FunFam" id="1.10.238.10:FF:000003">
    <property type="entry name" value="Calmodulin A"/>
    <property type="match status" value="1"/>
</dbReference>
<evidence type="ECO:0000256" key="2">
    <source>
        <dbReference type="ARBA" id="ARBA00022737"/>
    </source>
</evidence>
<evidence type="ECO:0000313" key="5">
    <source>
        <dbReference type="EMBL" id="KAH6824695.1"/>
    </source>
</evidence>
<feature type="domain" description="EF-hand" evidence="4">
    <location>
        <begin position="60"/>
        <end position="95"/>
    </location>
</feature>
<protein>
    <recommendedName>
        <fullName evidence="4">EF-hand domain-containing protein</fullName>
    </recommendedName>
</protein>
<dbReference type="InterPro" id="IPR002048">
    <property type="entry name" value="EF_hand_dom"/>
</dbReference>
<dbReference type="InterPro" id="IPR018247">
    <property type="entry name" value="EF_Hand_1_Ca_BS"/>
</dbReference>
<dbReference type="EMBL" id="SDAM02000322">
    <property type="protein sequence ID" value="KAH6824695.1"/>
    <property type="molecule type" value="Genomic_DNA"/>
</dbReference>
<dbReference type="PROSITE" id="PS00018">
    <property type="entry name" value="EF_HAND_1"/>
    <property type="match status" value="2"/>
</dbReference>
<dbReference type="PROSITE" id="PS50222">
    <property type="entry name" value="EF_HAND_2"/>
    <property type="match status" value="2"/>
</dbReference>
<keyword evidence="6" id="KW-1185">Reference proteome</keyword>
<gene>
    <name evidence="5" type="ORF">C2S53_001924</name>
</gene>
<dbReference type="InterPro" id="IPR011992">
    <property type="entry name" value="EF-hand-dom_pair"/>
</dbReference>
<proteinExistence type="predicted"/>
<keyword evidence="3" id="KW-0106">Calcium</keyword>
<evidence type="ECO:0000256" key="3">
    <source>
        <dbReference type="ARBA" id="ARBA00022837"/>
    </source>
</evidence>
<evidence type="ECO:0000313" key="6">
    <source>
        <dbReference type="Proteomes" id="UP001190926"/>
    </source>
</evidence>
<sequence>MPCKKAQSSYNSSVVEVEERMSVAEMNLVMNRLGMEGINENSRVGGGGGGAEGVFEEEEPSLDEIKETFRVFDANNDGFIDGSDLHRIISNLGFKEMYDLEDYKRMIKAFDGDGDGLIDFPDFIKLMEKCLC</sequence>
<keyword evidence="2" id="KW-0677">Repeat</keyword>
<dbReference type="AlphaFoldDB" id="A0AAD4P3K6"/>
<reference evidence="5 6" key="1">
    <citation type="journal article" date="2021" name="Nat. Commun.">
        <title>Incipient diploidization of the medicinal plant Perilla within 10,000 years.</title>
        <authorList>
            <person name="Zhang Y."/>
            <person name="Shen Q."/>
            <person name="Leng L."/>
            <person name="Zhang D."/>
            <person name="Chen S."/>
            <person name="Shi Y."/>
            <person name="Ning Z."/>
            <person name="Chen S."/>
        </authorList>
    </citation>
    <scope>NUCLEOTIDE SEQUENCE [LARGE SCALE GENOMIC DNA]</scope>
    <source>
        <strain evidence="6">cv. PC099</strain>
    </source>
</reference>
<dbReference type="Proteomes" id="UP001190926">
    <property type="component" value="Unassembled WGS sequence"/>
</dbReference>
<dbReference type="Pfam" id="PF13499">
    <property type="entry name" value="EF-hand_7"/>
    <property type="match status" value="1"/>
</dbReference>
<evidence type="ECO:0000259" key="4">
    <source>
        <dbReference type="PROSITE" id="PS50222"/>
    </source>
</evidence>
<keyword evidence="1" id="KW-0479">Metal-binding</keyword>
<dbReference type="InterPro" id="IPR039647">
    <property type="entry name" value="EF_hand_pair_protein_CML-like"/>
</dbReference>
<organism evidence="5 6">
    <name type="scientific">Perilla frutescens var. hirtella</name>
    <name type="common">Perilla citriodora</name>
    <name type="synonym">Perilla setoyensis</name>
    <dbReference type="NCBI Taxonomy" id="608512"/>
    <lineage>
        <taxon>Eukaryota</taxon>
        <taxon>Viridiplantae</taxon>
        <taxon>Streptophyta</taxon>
        <taxon>Embryophyta</taxon>
        <taxon>Tracheophyta</taxon>
        <taxon>Spermatophyta</taxon>
        <taxon>Magnoliopsida</taxon>
        <taxon>eudicotyledons</taxon>
        <taxon>Gunneridae</taxon>
        <taxon>Pentapetalae</taxon>
        <taxon>asterids</taxon>
        <taxon>lamiids</taxon>
        <taxon>Lamiales</taxon>
        <taxon>Lamiaceae</taxon>
        <taxon>Nepetoideae</taxon>
        <taxon>Elsholtzieae</taxon>
        <taxon>Perilla</taxon>
    </lineage>
</organism>
<accession>A0AAD4P3K6</accession>
<evidence type="ECO:0000256" key="1">
    <source>
        <dbReference type="ARBA" id="ARBA00022723"/>
    </source>
</evidence>
<dbReference type="Gene3D" id="1.10.238.10">
    <property type="entry name" value="EF-hand"/>
    <property type="match status" value="1"/>
</dbReference>
<dbReference type="CDD" id="cd00051">
    <property type="entry name" value="EFh"/>
    <property type="match status" value="1"/>
</dbReference>
<name>A0AAD4P3K6_PERFH</name>
<comment type="caution">
    <text evidence="5">The sequence shown here is derived from an EMBL/GenBank/DDBJ whole genome shotgun (WGS) entry which is preliminary data.</text>
</comment>
<dbReference type="PANTHER" id="PTHR10891">
    <property type="entry name" value="EF-HAND CALCIUM-BINDING DOMAIN CONTAINING PROTEIN"/>
    <property type="match status" value="1"/>
</dbReference>
<dbReference type="GO" id="GO:0005509">
    <property type="term" value="F:calcium ion binding"/>
    <property type="evidence" value="ECO:0007669"/>
    <property type="project" value="InterPro"/>
</dbReference>
<dbReference type="SMART" id="SM00054">
    <property type="entry name" value="EFh"/>
    <property type="match status" value="2"/>
</dbReference>